<accession>A0A5P1FAM8</accession>
<name>A0A5P1FAM8_ASPOF</name>
<dbReference type="EMBL" id="CM007384">
    <property type="protein sequence ID" value="ONK73570.1"/>
    <property type="molecule type" value="Genomic_DNA"/>
</dbReference>
<evidence type="ECO:0000256" key="1">
    <source>
        <dbReference type="SAM" id="MobiDB-lite"/>
    </source>
</evidence>
<dbReference type="PANTHER" id="PTHR33625">
    <property type="entry name" value="OS08G0179900 PROTEIN"/>
    <property type="match status" value="1"/>
</dbReference>
<dbReference type="OMA" id="KWIFQNT"/>
<evidence type="ECO:0000313" key="2">
    <source>
        <dbReference type="EMBL" id="ONK73570.1"/>
    </source>
</evidence>
<dbReference type="Proteomes" id="UP000243459">
    <property type="component" value="Chromosome 4"/>
</dbReference>
<evidence type="ECO:0000313" key="3">
    <source>
        <dbReference type="Proteomes" id="UP000243459"/>
    </source>
</evidence>
<organism evidence="2 3">
    <name type="scientific">Asparagus officinalis</name>
    <name type="common">Garden asparagus</name>
    <dbReference type="NCBI Taxonomy" id="4686"/>
    <lineage>
        <taxon>Eukaryota</taxon>
        <taxon>Viridiplantae</taxon>
        <taxon>Streptophyta</taxon>
        <taxon>Embryophyta</taxon>
        <taxon>Tracheophyta</taxon>
        <taxon>Spermatophyta</taxon>
        <taxon>Magnoliopsida</taxon>
        <taxon>Liliopsida</taxon>
        <taxon>Asparagales</taxon>
        <taxon>Asparagaceae</taxon>
        <taxon>Asparagoideae</taxon>
        <taxon>Asparagus</taxon>
    </lineage>
</organism>
<proteinExistence type="predicted"/>
<sequence length="271" mass="29954">MMRRSSAMGGGARSSSSSSTRGPLTHYVDGDDWEVIGDEGFGGSGLGFGFRERCLFGSAPSMEEAEEAICTIQQIFVPITSTQVAEVKYPSSVDGEVVDEVISSTEVISRDCSSESESDWIEPALHLYNSRSSQYSGKEHILDAVHLFQTNPPFKRMVSALSTDPAVWDAVMKNEVVQELKKSFYEARSSSEPHTPDEDPGIPTGILRWIMDSTKGKIMEFFGMISKLVNDIFPPHYEDKEPKPFDNVVKSSFMLSVAVFIIVVMTRIQKG</sequence>
<keyword evidence="3" id="KW-1185">Reference proteome</keyword>
<feature type="region of interest" description="Disordered" evidence="1">
    <location>
        <begin position="1"/>
        <end position="24"/>
    </location>
</feature>
<feature type="compositionally biased region" description="Low complexity" evidence="1">
    <location>
        <begin position="1"/>
        <end position="19"/>
    </location>
</feature>
<dbReference type="PANTHER" id="PTHR33625:SF3">
    <property type="entry name" value="OS04G0550700 PROTEIN"/>
    <property type="match status" value="1"/>
</dbReference>
<dbReference type="AlphaFoldDB" id="A0A5P1FAM8"/>
<dbReference type="Gramene" id="ONK73570">
    <property type="protein sequence ID" value="ONK73570"/>
    <property type="gene ID" value="A4U43_C04F33020"/>
</dbReference>
<reference evidence="3" key="1">
    <citation type="journal article" date="2017" name="Nat. Commun.">
        <title>The asparagus genome sheds light on the origin and evolution of a young Y chromosome.</title>
        <authorList>
            <person name="Harkess A."/>
            <person name="Zhou J."/>
            <person name="Xu C."/>
            <person name="Bowers J.E."/>
            <person name="Van der Hulst R."/>
            <person name="Ayyampalayam S."/>
            <person name="Mercati F."/>
            <person name="Riccardi P."/>
            <person name="McKain M.R."/>
            <person name="Kakrana A."/>
            <person name="Tang H."/>
            <person name="Ray J."/>
            <person name="Groenendijk J."/>
            <person name="Arikit S."/>
            <person name="Mathioni S.M."/>
            <person name="Nakano M."/>
            <person name="Shan H."/>
            <person name="Telgmann-Rauber A."/>
            <person name="Kanno A."/>
            <person name="Yue Z."/>
            <person name="Chen H."/>
            <person name="Li W."/>
            <person name="Chen Y."/>
            <person name="Xu X."/>
            <person name="Zhang Y."/>
            <person name="Luo S."/>
            <person name="Chen H."/>
            <person name="Gao J."/>
            <person name="Mao Z."/>
            <person name="Pires J.C."/>
            <person name="Luo M."/>
            <person name="Kudrna D."/>
            <person name="Wing R.A."/>
            <person name="Meyers B.C."/>
            <person name="Yi K."/>
            <person name="Kong H."/>
            <person name="Lavrijsen P."/>
            <person name="Sunseri F."/>
            <person name="Falavigna A."/>
            <person name="Ye Y."/>
            <person name="Leebens-Mack J.H."/>
            <person name="Chen G."/>
        </authorList>
    </citation>
    <scope>NUCLEOTIDE SEQUENCE [LARGE SCALE GENOMIC DNA]</scope>
    <source>
        <strain evidence="3">cv. DH0086</strain>
    </source>
</reference>
<protein>
    <submittedName>
        <fullName evidence="2">Uncharacterized protein</fullName>
    </submittedName>
</protein>
<gene>
    <name evidence="2" type="ORF">A4U43_C04F33020</name>
</gene>